<feature type="compositionally biased region" description="Acidic residues" evidence="1">
    <location>
        <begin position="572"/>
        <end position="596"/>
    </location>
</feature>
<reference evidence="3" key="1">
    <citation type="journal article" date="2020" name="Stud. Mycol.">
        <title>101 Dothideomycetes genomes: a test case for predicting lifestyles and emergence of pathogens.</title>
        <authorList>
            <person name="Haridas S."/>
            <person name="Albert R."/>
            <person name="Binder M."/>
            <person name="Bloem J."/>
            <person name="Labutti K."/>
            <person name="Salamov A."/>
            <person name="Andreopoulos B."/>
            <person name="Baker S."/>
            <person name="Barry K."/>
            <person name="Bills G."/>
            <person name="Bluhm B."/>
            <person name="Cannon C."/>
            <person name="Castanera R."/>
            <person name="Culley D."/>
            <person name="Daum C."/>
            <person name="Ezra D."/>
            <person name="Gonzalez J."/>
            <person name="Henrissat B."/>
            <person name="Kuo A."/>
            <person name="Liang C."/>
            <person name="Lipzen A."/>
            <person name="Lutzoni F."/>
            <person name="Magnuson J."/>
            <person name="Mondo S."/>
            <person name="Nolan M."/>
            <person name="Ohm R."/>
            <person name="Pangilinan J."/>
            <person name="Park H.-J."/>
            <person name="Ramirez L."/>
            <person name="Alfaro M."/>
            <person name="Sun H."/>
            <person name="Tritt A."/>
            <person name="Yoshinaga Y."/>
            <person name="Zwiers L.-H."/>
            <person name="Turgeon B."/>
            <person name="Goodwin S."/>
            <person name="Spatafora J."/>
            <person name="Crous P."/>
            <person name="Grigoriev I."/>
        </authorList>
    </citation>
    <scope>NUCLEOTIDE SEQUENCE</scope>
    <source>
        <strain evidence="3">CBS 113979</strain>
    </source>
</reference>
<dbReference type="Pfam" id="PF00004">
    <property type="entry name" value="AAA"/>
    <property type="match status" value="1"/>
</dbReference>
<dbReference type="Gene3D" id="3.40.50.300">
    <property type="entry name" value="P-loop containing nucleotide triphosphate hydrolases"/>
    <property type="match status" value="1"/>
</dbReference>
<proteinExistence type="predicted"/>
<evidence type="ECO:0000259" key="2">
    <source>
        <dbReference type="SMART" id="SM00382"/>
    </source>
</evidence>
<feature type="compositionally biased region" description="Basic and acidic residues" evidence="1">
    <location>
        <begin position="153"/>
        <end position="162"/>
    </location>
</feature>
<gene>
    <name evidence="3" type="ORF">K402DRAFT_463509</name>
</gene>
<dbReference type="PANTHER" id="PTHR23389">
    <property type="entry name" value="CHROMOSOME TRANSMISSION FIDELITY FACTOR 18"/>
    <property type="match status" value="1"/>
</dbReference>
<dbReference type="InterPro" id="IPR003593">
    <property type="entry name" value="AAA+_ATPase"/>
</dbReference>
<feature type="region of interest" description="Disordered" evidence="1">
    <location>
        <begin position="540"/>
        <end position="624"/>
    </location>
</feature>
<feature type="compositionally biased region" description="Low complexity" evidence="1">
    <location>
        <begin position="131"/>
        <end position="152"/>
    </location>
</feature>
<dbReference type="GO" id="GO:0016887">
    <property type="term" value="F:ATP hydrolysis activity"/>
    <property type="evidence" value="ECO:0007669"/>
    <property type="project" value="InterPro"/>
</dbReference>
<dbReference type="OrthoDB" id="9996895at2759"/>
<feature type="compositionally biased region" description="Basic residues" evidence="1">
    <location>
        <begin position="218"/>
        <end position="227"/>
    </location>
</feature>
<feature type="compositionally biased region" description="Low complexity" evidence="1">
    <location>
        <begin position="289"/>
        <end position="304"/>
    </location>
</feature>
<feature type="compositionally biased region" description="Basic and acidic residues" evidence="1">
    <location>
        <begin position="106"/>
        <end position="117"/>
    </location>
</feature>
<feature type="domain" description="AAA+ ATPase" evidence="2">
    <location>
        <begin position="623"/>
        <end position="809"/>
    </location>
</feature>
<feature type="compositionally biased region" description="Polar residues" evidence="1">
    <location>
        <begin position="200"/>
        <end position="214"/>
    </location>
</feature>
<dbReference type="Proteomes" id="UP000800041">
    <property type="component" value="Unassembled WGS sequence"/>
</dbReference>
<feature type="region of interest" description="Disordered" evidence="1">
    <location>
        <begin position="688"/>
        <end position="709"/>
    </location>
</feature>
<dbReference type="InterPro" id="IPR003959">
    <property type="entry name" value="ATPase_AAA_core"/>
</dbReference>
<dbReference type="GO" id="GO:0005634">
    <property type="term" value="C:nucleus"/>
    <property type="evidence" value="ECO:0007669"/>
    <property type="project" value="TreeGrafter"/>
</dbReference>
<dbReference type="GO" id="GO:0005524">
    <property type="term" value="F:ATP binding"/>
    <property type="evidence" value="ECO:0007669"/>
    <property type="project" value="InterPro"/>
</dbReference>
<evidence type="ECO:0000313" key="4">
    <source>
        <dbReference type="Proteomes" id="UP000800041"/>
    </source>
</evidence>
<feature type="compositionally biased region" description="Basic residues" evidence="1">
    <location>
        <begin position="273"/>
        <end position="283"/>
    </location>
</feature>
<organism evidence="3 4">
    <name type="scientific">Aulographum hederae CBS 113979</name>
    <dbReference type="NCBI Taxonomy" id="1176131"/>
    <lineage>
        <taxon>Eukaryota</taxon>
        <taxon>Fungi</taxon>
        <taxon>Dikarya</taxon>
        <taxon>Ascomycota</taxon>
        <taxon>Pezizomycotina</taxon>
        <taxon>Dothideomycetes</taxon>
        <taxon>Pleosporomycetidae</taxon>
        <taxon>Aulographales</taxon>
        <taxon>Aulographaceae</taxon>
    </lineage>
</organism>
<protein>
    <submittedName>
        <fullName evidence="3">P-loop containing nucleoside triphosphate hydrolase protein</fullName>
    </submittedName>
</protein>
<dbReference type="InterPro" id="IPR027417">
    <property type="entry name" value="P-loop_NTPase"/>
</dbReference>
<dbReference type="AlphaFoldDB" id="A0A6G1H0U4"/>
<keyword evidence="3" id="KW-0378">Hydrolase</keyword>
<feature type="compositionally biased region" description="Basic residues" evidence="1">
    <location>
        <begin position="60"/>
        <end position="70"/>
    </location>
</feature>
<feature type="compositionally biased region" description="Basic and acidic residues" evidence="1">
    <location>
        <begin position="241"/>
        <end position="255"/>
    </location>
</feature>
<dbReference type="EMBL" id="ML977156">
    <property type="protein sequence ID" value="KAF1986588.1"/>
    <property type="molecule type" value="Genomic_DNA"/>
</dbReference>
<accession>A0A6G1H0U4</accession>
<feature type="compositionally biased region" description="Low complexity" evidence="1">
    <location>
        <begin position="610"/>
        <end position="621"/>
    </location>
</feature>
<dbReference type="SMART" id="SM00382">
    <property type="entry name" value="AAA"/>
    <property type="match status" value="1"/>
</dbReference>
<sequence length="1220" mass="134077">MAALALIMPPDQNGVHPFFVKPSRDTSPIRGSLKPATEPPSTEYTPPDSLDGTNDAPPAKPKRKYTKRKTTEKSQPGLHGFLGLAPPVSQGKGQDFSAGPESSVAHNEERTDAEDTHRRKRRKITPPVVEAPATPSTSSPSISWHKQLQAEAAKADQEEKGSDLQVPCSSEVSAAAKEETKSLAESKPPPKKVLRINASGRLSSPISKATQKAENSPKRSRSRRNQKSKQYPGQLVVAIKYGDDTSRAEMGKKINDVLAGNGRSAKISPAKPPPKRKSPKKPTHPFFLGKPASKSDSPSSSAPKGDTEVPSEEGKVRPPRQSAITPGKLRAQIRQLEPESSAFEVTRPVFGSKKDSALRHPGLCEPIWPPSGAVHIRGEQSGNQEELHKGSRSRVEQMALQVSRKLKGNVLSIPRDEDLVIQLSDHLSNILQNPEDESFVFGSIKLPSRMITTGKGIQNQVNLQLKHLLLDNQPSIHPAATSLFSQIETTLTPFDLGECEQQMWVSKYAPTRAEDVLQSGKETAVLRNWLQSLTVTSTNTFPSDAAKHDHTPKPGKNTLSKPARKKQKRAEDLDDFIIGSDEEETADMDELTEPEDLPSSAGSHQKRSMVRSLVPSSSGSSKPTNAVLISGPHGCGKTAAVYAVAKELGFEVFEINSGSRRSGKDVLDRVKDMSENHLVQQIKQELKQNASVKTHPEDDSTGSAAGINVDGDRQESMNAFFKPLSKKGTASKKSVALTTAKKETAQPQQKQSLILFEEVDVLFEEDKSFWETITSLAVLSKRPIIMTCTDENLVGLNELSFHAILRLSPPSIDLATDYMLLVAAREGHLIDRKAVSSLYRSRGQDLRASLMDLNFWCQMAVGDHKGGLAWLYQRWPPGKDVDEQGRTLRVASSDTLRAGLGWIGHDVVDSEDHVGFCKEEELCQEMSGKWQVDITDDRNGIYGRLSPRDEYNRMSNLTALQDLDGHFSLRSAVDVFTGQELSPFPAHPLDPTLPDMADKASLNYTKGYPLLHVEPMVHHSNFPARLATTCQVLLRRTIPTPSPFPSNYPIDPTTAILHTLTNPPPQKLMRNDFSALDLLAENPYQNLWSTPSHITATSLDREFRILVEDLAPYVRSIVDYDLKLEAERLRLSNLLSVGGERKRIRTTRASRSALEGGRREVTRRERWFRKELDVKGVLGTGGKDWAGLRCGGSLRGESREGEGASVGSVKSLEDEGDSGI</sequence>
<feature type="region of interest" description="Disordered" evidence="1">
    <location>
        <begin position="1"/>
        <end position="327"/>
    </location>
</feature>
<dbReference type="PANTHER" id="PTHR23389:SF21">
    <property type="entry name" value="ATPASE FAMILY AAA DOMAIN-CONTAINING PROTEIN 5"/>
    <property type="match status" value="1"/>
</dbReference>
<dbReference type="GO" id="GO:0003677">
    <property type="term" value="F:DNA binding"/>
    <property type="evidence" value="ECO:0007669"/>
    <property type="project" value="TreeGrafter"/>
</dbReference>
<keyword evidence="4" id="KW-1185">Reference proteome</keyword>
<name>A0A6G1H0U4_9PEZI</name>
<evidence type="ECO:0000313" key="3">
    <source>
        <dbReference type="EMBL" id="KAF1986588.1"/>
    </source>
</evidence>
<dbReference type="SUPFAM" id="SSF52540">
    <property type="entry name" value="P-loop containing nucleoside triphosphate hydrolases"/>
    <property type="match status" value="1"/>
</dbReference>
<evidence type="ECO:0000256" key="1">
    <source>
        <dbReference type="SAM" id="MobiDB-lite"/>
    </source>
</evidence>
<feature type="region of interest" description="Disordered" evidence="1">
    <location>
        <begin position="1194"/>
        <end position="1220"/>
    </location>
</feature>